<feature type="transmembrane region" description="Helical" evidence="1">
    <location>
        <begin position="32"/>
        <end position="55"/>
    </location>
</feature>
<sequence length="58" mass="6599">PFISTYFLIFLLVSFGSMSIPAFFNGQKQTKFVLYIQFVELISIIFFSVILISQIGAI</sequence>
<comment type="caution">
    <text evidence="2">The sequence shown here is derived from an EMBL/GenBank/DDBJ whole genome shotgun (WGS) entry which is preliminary data.</text>
</comment>
<dbReference type="EMBL" id="BARV01045350">
    <property type="protein sequence ID" value="GAI67992.1"/>
    <property type="molecule type" value="Genomic_DNA"/>
</dbReference>
<keyword evidence="1" id="KW-0472">Membrane</keyword>
<reference evidence="2" key="1">
    <citation type="journal article" date="2014" name="Front. Microbiol.">
        <title>High frequency of phylogenetically diverse reductive dehalogenase-homologous genes in deep subseafloor sedimentary metagenomes.</title>
        <authorList>
            <person name="Kawai M."/>
            <person name="Futagami T."/>
            <person name="Toyoda A."/>
            <person name="Takaki Y."/>
            <person name="Nishi S."/>
            <person name="Hori S."/>
            <person name="Arai W."/>
            <person name="Tsubouchi T."/>
            <person name="Morono Y."/>
            <person name="Uchiyama I."/>
            <person name="Ito T."/>
            <person name="Fujiyama A."/>
            <person name="Inagaki F."/>
            <person name="Takami H."/>
        </authorList>
    </citation>
    <scope>NUCLEOTIDE SEQUENCE</scope>
    <source>
        <strain evidence="2">Expedition CK06-06</strain>
    </source>
</reference>
<feature type="non-terminal residue" evidence="2">
    <location>
        <position position="58"/>
    </location>
</feature>
<keyword evidence="1" id="KW-0812">Transmembrane</keyword>
<evidence type="ECO:0000256" key="1">
    <source>
        <dbReference type="SAM" id="Phobius"/>
    </source>
</evidence>
<protein>
    <submittedName>
        <fullName evidence="2">Uncharacterized protein</fullName>
    </submittedName>
</protein>
<feature type="non-terminal residue" evidence="2">
    <location>
        <position position="1"/>
    </location>
</feature>
<evidence type="ECO:0000313" key="2">
    <source>
        <dbReference type="EMBL" id="GAI67992.1"/>
    </source>
</evidence>
<organism evidence="2">
    <name type="scientific">marine sediment metagenome</name>
    <dbReference type="NCBI Taxonomy" id="412755"/>
    <lineage>
        <taxon>unclassified sequences</taxon>
        <taxon>metagenomes</taxon>
        <taxon>ecological metagenomes</taxon>
    </lineage>
</organism>
<accession>X1QHQ6</accession>
<name>X1QHQ6_9ZZZZ</name>
<dbReference type="AlphaFoldDB" id="X1QHQ6"/>
<gene>
    <name evidence="2" type="ORF">S06H3_66490</name>
</gene>
<feature type="transmembrane region" description="Helical" evidence="1">
    <location>
        <begin position="6"/>
        <end position="25"/>
    </location>
</feature>
<proteinExistence type="predicted"/>
<keyword evidence="1" id="KW-1133">Transmembrane helix</keyword>